<gene>
    <name evidence="2" type="ORF">HOV93_35790</name>
</gene>
<name>A0A7V9A8D9_9BACT</name>
<dbReference type="EMBL" id="JABRWO010000010">
    <property type="protein sequence ID" value="MBA2116390.1"/>
    <property type="molecule type" value="Genomic_DNA"/>
</dbReference>
<sequence>MIRIATLSCLVVLSATQVAFAGPWDAMTVSYPTAHTHANSEYMAACGAAGCNSCGRGGYVCQHPSAGCCGDLWSNYCADRNRCGHGCRTKIQTRYHWFAKPSCGCEAQTTMPCCGDYPMCGCNHGMPVKGCGSACTSCLGMHVRGFWNKCRSYGQCGCGSTGCDSCGGATEIINLEQEMHHSVPEVAPAIEPTPATPAAKEARLMPSLQALLPRN</sequence>
<feature type="chain" id="PRO_5031199279" evidence="1">
    <location>
        <begin position="22"/>
        <end position="215"/>
    </location>
</feature>
<keyword evidence="1" id="KW-0732">Signal</keyword>
<evidence type="ECO:0000256" key="1">
    <source>
        <dbReference type="SAM" id="SignalP"/>
    </source>
</evidence>
<dbReference type="RefSeq" id="WP_207397804.1">
    <property type="nucleotide sequence ID" value="NZ_JABRWO010000010.1"/>
</dbReference>
<proteinExistence type="predicted"/>
<organism evidence="2 3">
    <name type="scientific">Bremerella alba</name>
    <dbReference type="NCBI Taxonomy" id="980252"/>
    <lineage>
        <taxon>Bacteria</taxon>
        <taxon>Pseudomonadati</taxon>
        <taxon>Planctomycetota</taxon>
        <taxon>Planctomycetia</taxon>
        <taxon>Pirellulales</taxon>
        <taxon>Pirellulaceae</taxon>
        <taxon>Bremerella</taxon>
    </lineage>
</organism>
<accession>A0A7V9A8D9</accession>
<dbReference type="AlphaFoldDB" id="A0A7V9A8D9"/>
<reference evidence="2 3" key="1">
    <citation type="submission" date="2020-05" db="EMBL/GenBank/DDBJ databases">
        <title>Bremerella alba sp. nov., a novel planctomycete isolated from the surface of the macroalga Fucus spiralis.</title>
        <authorList>
            <person name="Godinho O."/>
            <person name="Botelho R."/>
            <person name="Albuquerque L."/>
            <person name="Wiegand S."/>
            <person name="Da Costa M.S."/>
            <person name="Lobo-Da-Cunha A."/>
            <person name="Jogler C."/>
            <person name="Lage O.M."/>
        </authorList>
    </citation>
    <scope>NUCLEOTIDE SEQUENCE [LARGE SCALE GENOMIC DNA]</scope>
    <source>
        <strain evidence="2 3">FF15</strain>
    </source>
</reference>
<evidence type="ECO:0000313" key="3">
    <source>
        <dbReference type="Proteomes" id="UP000551616"/>
    </source>
</evidence>
<feature type="signal peptide" evidence="1">
    <location>
        <begin position="1"/>
        <end position="21"/>
    </location>
</feature>
<comment type="caution">
    <text evidence="2">The sequence shown here is derived from an EMBL/GenBank/DDBJ whole genome shotgun (WGS) entry which is preliminary data.</text>
</comment>
<evidence type="ECO:0000313" key="2">
    <source>
        <dbReference type="EMBL" id="MBA2116390.1"/>
    </source>
</evidence>
<protein>
    <submittedName>
        <fullName evidence="2">Uncharacterized protein</fullName>
    </submittedName>
</protein>
<dbReference type="Proteomes" id="UP000551616">
    <property type="component" value="Unassembled WGS sequence"/>
</dbReference>
<keyword evidence="3" id="KW-1185">Reference proteome</keyword>